<sequence>MSKPAWFYRLRSLARTRQAASGIPHWEYLNDDLPLEPEDYDEDLSELSSLSCDSDNGCEYDSYDECTRHDGDESDTSGGSCASGIDMDYYDMKKQHKERKRHFRELQKAQQGPKKEKAKPEFGPAEQENAVDEIKDAIARAQKKKKLEPLDLLGGKDFELYSLDHIKYCPDDAALTRCVDFYADEAFDHNAPLKSDRITASVSMDTKPICQVDQFTPKVSCGAITSRPAWFHRLQALVQQRKKEKGIHCDSDDDEPVPPIKPEEFDQDLSDYLSDPCVSDCEYETDAKGDKCCKKHGYGDIRSESSGGSYNPYGPDWEYYLLKEMRNERKEEIYARGGRQKVLKEQQEQEKKELEFELSYIEPIQEAIDKAQKRKKPAPLKHLSGKEFTLWSTDHVKHCPEEIAPTRYITFYSDDEWDDAKRDHPERKSKRLAGHIYILGSTVLDLGYFIPPKYPSTKTYPLPTPDENAKVEVQFIDDNHLTPKINPDPIFKKYGAPVPSDAPSMLFYYGEARIWAYEQRLRKQKESGEEKRERRRSASSE</sequence>
<name>A0ABQ8R164_FUSEQ</name>
<keyword evidence="3" id="KW-1185">Reference proteome</keyword>
<feature type="region of interest" description="Disordered" evidence="1">
    <location>
        <begin position="100"/>
        <end position="128"/>
    </location>
</feature>
<reference evidence="2" key="1">
    <citation type="submission" date="2022-09" db="EMBL/GenBank/DDBJ databases">
        <title>Fusarium specimens isolated from Avocado Roots.</title>
        <authorList>
            <person name="Stajich J."/>
            <person name="Roper C."/>
            <person name="Heimlech-Rivalta G."/>
        </authorList>
    </citation>
    <scope>NUCLEOTIDE SEQUENCE</scope>
    <source>
        <strain evidence="2">CF00095</strain>
    </source>
</reference>
<gene>
    <name evidence="2" type="ORF">NW768_009979</name>
</gene>
<evidence type="ECO:0000313" key="3">
    <source>
        <dbReference type="Proteomes" id="UP001152024"/>
    </source>
</evidence>
<feature type="region of interest" description="Disordered" evidence="1">
    <location>
        <begin position="522"/>
        <end position="541"/>
    </location>
</feature>
<evidence type="ECO:0000313" key="2">
    <source>
        <dbReference type="EMBL" id="KAJ4122987.1"/>
    </source>
</evidence>
<accession>A0ABQ8R164</accession>
<dbReference type="EMBL" id="JAOQBH010000018">
    <property type="protein sequence ID" value="KAJ4122987.1"/>
    <property type="molecule type" value="Genomic_DNA"/>
</dbReference>
<comment type="caution">
    <text evidence="2">The sequence shown here is derived from an EMBL/GenBank/DDBJ whole genome shotgun (WGS) entry which is preliminary data.</text>
</comment>
<proteinExistence type="predicted"/>
<organism evidence="2 3">
    <name type="scientific">Fusarium equiseti</name>
    <name type="common">Fusarium scirpi</name>
    <dbReference type="NCBI Taxonomy" id="61235"/>
    <lineage>
        <taxon>Eukaryota</taxon>
        <taxon>Fungi</taxon>
        <taxon>Dikarya</taxon>
        <taxon>Ascomycota</taxon>
        <taxon>Pezizomycotina</taxon>
        <taxon>Sordariomycetes</taxon>
        <taxon>Hypocreomycetidae</taxon>
        <taxon>Hypocreales</taxon>
        <taxon>Nectriaceae</taxon>
        <taxon>Fusarium</taxon>
        <taxon>Fusarium incarnatum-equiseti species complex</taxon>
    </lineage>
</organism>
<dbReference type="Proteomes" id="UP001152024">
    <property type="component" value="Unassembled WGS sequence"/>
</dbReference>
<evidence type="ECO:0000256" key="1">
    <source>
        <dbReference type="SAM" id="MobiDB-lite"/>
    </source>
</evidence>
<protein>
    <submittedName>
        <fullName evidence="2">Uncharacterized protein</fullName>
    </submittedName>
</protein>